<organism evidence="2 3">
    <name type="scientific">Micromonospora costi</name>
    <dbReference type="NCBI Taxonomy" id="1530042"/>
    <lineage>
        <taxon>Bacteria</taxon>
        <taxon>Bacillati</taxon>
        <taxon>Actinomycetota</taxon>
        <taxon>Actinomycetes</taxon>
        <taxon>Micromonosporales</taxon>
        <taxon>Micromonosporaceae</taxon>
        <taxon>Micromonospora</taxon>
    </lineage>
</organism>
<feature type="transmembrane region" description="Helical" evidence="1">
    <location>
        <begin position="44"/>
        <end position="64"/>
    </location>
</feature>
<comment type="caution">
    <text evidence="2">The sequence shown here is derived from an EMBL/GenBank/DDBJ whole genome shotgun (WGS) entry which is preliminary data.</text>
</comment>
<dbReference type="OrthoDB" id="3372861at2"/>
<gene>
    <name evidence="2" type="ORF">D7193_02050</name>
</gene>
<protein>
    <submittedName>
        <fullName evidence="2">Uncharacterized protein</fullName>
    </submittedName>
</protein>
<evidence type="ECO:0000313" key="2">
    <source>
        <dbReference type="EMBL" id="RKN57483.1"/>
    </source>
</evidence>
<evidence type="ECO:0000256" key="1">
    <source>
        <dbReference type="SAM" id="Phobius"/>
    </source>
</evidence>
<keyword evidence="1" id="KW-1133">Transmembrane helix</keyword>
<dbReference type="Proteomes" id="UP000279968">
    <property type="component" value="Unassembled WGS sequence"/>
</dbReference>
<keyword evidence="3" id="KW-1185">Reference proteome</keyword>
<evidence type="ECO:0000313" key="3">
    <source>
        <dbReference type="Proteomes" id="UP000279968"/>
    </source>
</evidence>
<dbReference type="AlphaFoldDB" id="A0A3B0AAC4"/>
<keyword evidence="1" id="KW-0472">Membrane</keyword>
<keyword evidence="1" id="KW-0812">Transmembrane</keyword>
<sequence length="291" mass="30580">MTIDIEEQLAAGMRQEVAGVTLATDVLHAATRAHRRRTLLHRGAYAAGVVGLAGVLAVAVTTGGTGDTAPQAGPPAVAGEAPANVRLVAAVAASEKTSYRIRVTTEFAGEPGSRETAEGAFDPAARTGYLRTPIAGGPAYAEQRLIAGARFLGSTGSETWKQERGRYDRLDYAGAAPQGTVVGSADPEDLFAALRRADVAVSQTGPDTYHFESSESYDDRYASGTRRLVGTVTVREGRIATIAFESTNEGRMKPGVKQGVSFDSTWLVTVALSDYGTPVRVQRPATVVVVR</sequence>
<dbReference type="RefSeq" id="WP_120777673.1">
    <property type="nucleotide sequence ID" value="NZ_JBHLUP010000009.1"/>
</dbReference>
<dbReference type="EMBL" id="RBAN01000001">
    <property type="protein sequence ID" value="RKN57483.1"/>
    <property type="molecule type" value="Genomic_DNA"/>
</dbReference>
<accession>A0A3B0AAC4</accession>
<name>A0A3B0AAC4_9ACTN</name>
<proteinExistence type="predicted"/>
<reference evidence="2 3" key="1">
    <citation type="journal article" date="2015" name="Int. J. Syst. Evol. Microbiol.">
        <title>Micromonospora costi sp. nov., isolated from a leaf of Costus speciosus.</title>
        <authorList>
            <person name="Thawai C."/>
        </authorList>
    </citation>
    <scope>NUCLEOTIDE SEQUENCE [LARGE SCALE GENOMIC DNA]</scope>
    <source>
        <strain evidence="2 3">CS1-12</strain>
    </source>
</reference>